<dbReference type="KEGG" id="ptk:EXN22_20915"/>
<evidence type="ECO:0000313" key="2">
    <source>
        <dbReference type="Proteomes" id="UP000291130"/>
    </source>
</evidence>
<dbReference type="OrthoDB" id="6865644at2"/>
<dbReference type="Proteomes" id="UP000291130">
    <property type="component" value="Chromosome"/>
</dbReference>
<evidence type="ECO:0000313" key="1">
    <source>
        <dbReference type="EMBL" id="QBF28027.1"/>
    </source>
</evidence>
<dbReference type="RefSeq" id="WP_130265852.1">
    <property type="nucleotide sequence ID" value="NZ_CP035952.1"/>
</dbReference>
<dbReference type="EMBL" id="CP035952">
    <property type="protein sequence ID" value="QBF28027.1"/>
    <property type="molecule type" value="Genomic_DNA"/>
</dbReference>
<proteinExistence type="predicted"/>
<accession>A0A411MMN6</accession>
<reference evidence="1 2" key="1">
    <citation type="submission" date="2019-02" db="EMBL/GenBank/DDBJ databases">
        <title>Complete genome sequence of Pseudomonas sp. SNU WT1 isolated from rainbow trout.</title>
        <authorList>
            <person name="Oh W.T."/>
            <person name="Park S.C."/>
        </authorList>
    </citation>
    <scope>NUCLEOTIDE SEQUENCE [LARGE SCALE GENOMIC DNA]</scope>
    <source>
        <strain evidence="1 2">SNU WT1</strain>
    </source>
</reference>
<dbReference type="AlphaFoldDB" id="A0A411MMN6"/>
<sequence>MEHETDHACALAGVMDALPLLADDLDEDDVAAALQQQGYSRLDAEKLTMFVPSAFSWVVLKRLGIVSLPNHFVAYDEDDKAVKVPVAGQHYFTAALTLAYETFEHGWSAAVPRSTFERVAGRSAEMDAVNKALEELGSVEGATIQPLELFRLSAEELLED</sequence>
<protein>
    <submittedName>
        <fullName evidence="1">Uncharacterized protein</fullName>
    </submittedName>
</protein>
<gene>
    <name evidence="1" type="ORF">EXN22_20915</name>
</gene>
<organism evidence="1 2">
    <name type="scientific">Pseudomonas tructae</name>
    <dbReference type="NCBI Taxonomy" id="2518644"/>
    <lineage>
        <taxon>Bacteria</taxon>
        <taxon>Pseudomonadati</taxon>
        <taxon>Pseudomonadota</taxon>
        <taxon>Gammaproteobacteria</taxon>
        <taxon>Pseudomonadales</taxon>
        <taxon>Pseudomonadaceae</taxon>
        <taxon>Pseudomonas</taxon>
    </lineage>
</organism>
<keyword evidence="2" id="KW-1185">Reference proteome</keyword>
<name>A0A411MMN6_9PSED</name>